<dbReference type="InterPro" id="IPR009057">
    <property type="entry name" value="Homeodomain-like_sf"/>
</dbReference>
<proteinExistence type="predicted"/>
<feature type="domain" description="HTH psq-type" evidence="1">
    <location>
        <begin position="5"/>
        <end position="40"/>
    </location>
</feature>
<dbReference type="Gene3D" id="1.10.10.60">
    <property type="entry name" value="Homeodomain-like"/>
    <property type="match status" value="1"/>
</dbReference>
<gene>
    <name evidence="2" type="ORF">CI238_05935</name>
</gene>
<dbReference type="GO" id="GO:0003677">
    <property type="term" value="F:DNA binding"/>
    <property type="evidence" value="ECO:0007669"/>
    <property type="project" value="InterPro"/>
</dbReference>
<dbReference type="InterPro" id="IPR007889">
    <property type="entry name" value="HTH_Psq"/>
</dbReference>
<keyword evidence="3" id="KW-1185">Reference proteome</keyword>
<reference evidence="2 3" key="1">
    <citation type="submission" date="2015-06" db="EMBL/GenBank/DDBJ databases">
        <title>Survival trade-offs in plant roots during colonization by closely related pathogenic and mutualistic fungi.</title>
        <authorList>
            <person name="Hacquard S."/>
            <person name="Kracher B."/>
            <person name="Hiruma K."/>
            <person name="Weinman A."/>
            <person name="Muench P."/>
            <person name="Garrido Oter R."/>
            <person name="Ver Loren van Themaat E."/>
            <person name="Dallerey J.-F."/>
            <person name="Damm U."/>
            <person name="Henrissat B."/>
            <person name="Lespinet O."/>
            <person name="Thon M."/>
            <person name="Kemen E."/>
            <person name="McHardy A.C."/>
            <person name="Schulze-Lefert P."/>
            <person name="O'Connell R.J."/>
        </authorList>
    </citation>
    <scope>NUCLEOTIDE SEQUENCE [LARGE SCALE GENOMIC DNA]</scope>
    <source>
        <strain evidence="2 3">MAFF 238704</strain>
    </source>
</reference>
<name>A0A167C0G8_COLIC</name>
<evidence type="ECO:0000313" key="2">
    <source>
        <dbReference type="EMBL" id="KZL81973.1"/>
    </source>
</evidence>
<dbReference type="Proteomes" id="UP000076584">
    <property type="component" value="Unassembled WGS sequence"/>
</dbReference>
<dbReference type="EMBL" id="LFIW01001529">
    <property type="protein sequence ID" value="KZL81973.1"/>
    <property type="molecule type" value="Genomic_DNA"/>
</dbReference>
<protein>
    <recommendedName>
        <fullName evidence="1">HTH psq-type domain-containing protein</fullName>
    </recommendedName>
</protein>
<sequence>MPRYTPEHLQGAIDSVMDGVSIKKSAKQWGVPYSTLCGRLTGSISNTAAKEDFQRISLRGFVTKILVAAGDKRPLGKKWMEGFLKRNPAVKTLKSKKIDYKRVKSVTIEAI</sequence>
<accession>A0A167C0G8</accession>
<dbReference type="Pfam" id="PF05225">
    <property type="entry name" value="HTH_psq"/>
    <property type="match status" value="1"/>
</dbReference>
<dbReference type="AlphaFoldDB" id="A0A167C0G8"/>
<organism evidence="2 3">
    <name type="scientific">Colletotrichum incanum</name>
    <name type="common">Soybean anthracnose fungus</name>
    <dbReference type="NCBI Taxonomy" id="1573173"/>
    <lineage>
        <taxon>Eukaryota</taxon>
        <taxon>Fungi</taxon>
        <taxon>Dikarya</taxon>
        <taxon>Ascomycota</taxon>
        <taxon>Pezizomycotina</taxon>
        <taxon>Sordariomycetes</taxon>
        <taxon>Hypocreomycetidae</taxon>
        <taxon>Glomerellales</taxon>
        <taxon>Glomerellaceae</taxon>
        <taxon>Colletotrichum</taxon>
        <taxon>Colletotrichum spaethianum species complex</taxon>
    </lineage>
</organism>
<comment type="caution">
    <text evidence="2">The sequence shown here is derived from an EMBL/GenBank/DDBJ whole genome shotgun (WGS) entry which is preliminary data.</text>
</comment>
<dbReference type="SUPFAM" id="SSF46689">
    <property type="entry name" value="Homeodomain-like"/>
    <property type="match status" value="1"/>
</dbReference>
<evidence type="ECO:0000259" key="1">
    <source>
        <dbReference type="Pfam" id="PF05225"/>
    </source>
</evidence>
<evidence type="ECO:0000313" key="3">
    <source>
        <dbReference type="Proteomes" id="UP000076584"/>
    </source>
</evidence>